<reference evidence="2 3" key="1">
    <citation type="submission" date="2019-09" db="EMBL/GenBank/DDBJ databases">
        <authorList>
            <person name="Cao W.R."/>
        </authorList>
    </citation>
    <scope>NUCLEOTIDE SEQUENCE [LARGE SCALE GENOMIC DNA]</scope>
    <source>
        <strain evidence="2 3">B1N29</strain>
    </source>
</reference>
<dbReference type="Pfam" id="PF19589">
    <property type="entry name" value="DUF6095"/>
    <property type="match status" value="1"/>
</dbReference>
<keyword evidence="3" id="KW-1185">Reference proteome</keyword>
<sequence>MQMEENRTDKAVLFKGIKILIFSVLSLFMGPILLSFAFSKPESPYYLPLLIIGCAVCAMAVFMIFKGLKTIMSSMFKK</sequence>
<proteinExistence type="predicted"/>
<feature type="transmembrane region" description="Helical" evidence="1">
    <location>
        <begin position="20"/>
        <end position="39"/>
    </location>
</feature>
<comment type="caution">
    <text evidence="2">The sequence shown here is derived from an EMBL/GenBank/DDBJ whole genome shotgun (WGS) entry which is preliminary data.</text>
</comment>
<keyword evidence="1" id="KW-0812">Transmembrane</keyword>
<dbReference type="InterPro" id="IPR046077">
    <property type="entry name" value="DUF6095"/>
</dbReference>
<evidence type="ECO:0000256" key="1">
    <source>
        <dbReference type="SAM" id="Phobius"/>
    </source>
</evidence>
<keyword evidence="1" id="KW-1133">Transmembrane helix</keyword>
<dbReference type="EMBL" id="WAAT01000050">
    <property type="protein sequence ID" value="KAB1067284.1"/>
    <property type="molecule type" value="Genomic_DNA"/>
</dbReference>
<evidence type="ECO:0000313" key="3">
    <source>
        <dbReference type="Proteomes" id="UP000441333"/>
    </source>
</evidence>
<name>A0A6N6MGM3_9FLAO</name>
<dbReference type="AlphaFoldDB" id="A0A6N6MGM3"/>
<keyword evidence="1" id="KW-0472">Membrane</keyword>
<gene>
    <name evidence="2" type="ORF">F6U93_12785</name>
</gene>
<evidence type="ECO:0000313" key="2">
    <source>
        <dbReference type="EMBL" id="KAB1067284.1"/>
    </source>
</evidence>
<organism evidence="2 3">
    <name type="scientific">Pseudotamlana haliotis</name>
    <dbReference type="NCBI Taxonomy" id="2614804"/>
    <lineage>
        <taxon>Bacteria</taxon>
        <taxon>Pseudomonadati</taxon>
        <taxon>Bacteroidota</taxon>
        <taxon>Flavobacteriia</taxon>
        <taxon>Flavobacteriales</taxon>
        <taxon>Flavobacteriaceae</taxon>
        <taxon>Pseudotamlana</taxon>
    </lineage>
</organism>
<dbReference type="Proteomes" id="UP000441333">
    <property type="component" value="Unassembled WGS sequence"/>
</dbReference>
<protein>
    <submittedName>
        <fullName evidence="2">Uncharacterized protein</fullName>
    </submittedName>
</protein>
<feature type="transmembrane region" description="Helical" evidence="1">
    <location>
        <begin position="45"/>
        <end position="68"/>
    </location>
</feature>
<accession>A0A6N6MGM3</accession>